<organism evidence="3 4">
    <name type="scientific">Colocasia esculenta</name>
    <name type="common">Wild taro</name>
    <name type="synonym">Arum esculentum</name>
    <dbReference type="NCBI Taxonomy" id="4460"/>
    <lineage>
        <taxon>Eukaryota</taxon>
        <taxon>Viridiplantae</taxon>
        <taxon>Streptophyta</taxon>
        <taxon>Embryophyta</taxon>
        <taxon>Tracheophyta</taxon>
        <taxon>Spermatophyta</taxon>
        <taxon>Magnoliopsida</taxon>
        <taxon>Liliopsida</taxon>
        <taxon>Araceae</taxon>
        <taxon>Aroideae</taxon>
        <taxon>Colocasieae</taxon>
        <taxon>Colocasia</taxon>
    </lineage>
</organism>
<name>A0A843TE54_COLES</name>
<dbReference type="EMBL" id="NMUH01000026">
    <property type="protein sequence ID" value="MQL68961.1"/>
    <property type="molecule type" value="Genomic_DNA"/>
</dbReference>
<gene>
    <name evidence="3" type="ORF">Taro_001278</name>
</gene>
<accession>A0A843TE54</accession>
<feature type="chain" id="PRO_5032309866" evidence="2">
    <location>
        <begin position="24"/>
        <end position="208"/>
    </location>
</feature>
<dbReference type="AlphaFoldDB" id="A0A843TE54"/>
<keyword evidence="1" id="KW-1133">Transmembrane helix</keyword>
<evidence type="ECO:0000256" key="2">
    <source>
        <dbReference type="SAM" id="SignalP"/>
    </source>
</evidence>
<feature type="signal peptide" evidence="2">
    <location>
        <begin position="1"/>
        <end position="23"/>
    </location>
</feature>
<evidence type="ECO:0000313" key="4">
    <source>
        <dbReference type="Proteomes" id="UP000652761"/>
    </source>
</evidence>
<evidence type="ECO:0000313" key="3">
    <source>
        <dbReference type="EMBL" id="MQL68961.1"/>
    </source>
</evidence>
<reference evidence="3" key="1">
    <citation type="submission" date="2017-07" db="EMBL/GenBank/DDBJ databases">
        <title>Taro Niue Genome Assembly and Annotation.</title>
        <authorList>
            <person name="Atibalentja N."/>
            <person name="Keating K."/>
            <person name="Fields C.J."/>
        </authorList>
    </citation>
    <scope>NUCLEOTIDE SEQUENCE</scope>
    <source>
        <strain evidence="3">Niue_2</strain>
        <tissue evidence="3">Leaf</tissue>
    </source>
</reference>
<protein>
    <submittedName>
        <fullName evidence="3">Uncharacterized protein</fullName>
    </submittedName>
</protein>
<dbReference type="Proteomes" id="UP000652761">
    <property type="component" value="Unassembled WGS sequence"/>
</dbReference>
<keyword evidence="1" id="KW-0472">Membrane</keyword>
<keyword evidence="2" id="KW-0732">Signal</keyword>
<sequence>MRRVRNATALVVAFLLPLFGGLCLHGCRMSSVGQSADVDKLGQALLGQEGLLRGSLGRFGLLEEFLARSHREDVVWSGGDAVSWMVFAFFAKIGSSIAILGYSRFCVSQARVFVVLGICPGTCVVPSRSVSSVLDTLTTVFELYVRLRKRRQWENDLVCDLQVWCWLVSTLLWLVFVEQQLDLSSLTAKLRGSSCVVLSGLDTGVVNQ</sequence>
<evidence type="ECO:0000256" key="1">
    <source>
        <dbReference type="SAM" id="Phobius"/>
    </source>
</evidence>
<proteinExistence type="predicted"/>
<keyword evidence="4" id="KW-1185">Reference proteome</keyword>
<keyword evidence="1" id="KW-0812">Transmembrane</keyword>
<feature type="transmembrane region" description="Helical" evidence="1">
    <location>
        <begin position="81"/>
        <end position="102"/>
    </location>
</feature>
<comment type="caution">
    <text evidence="3">The sequence shown here is derived from an EMBL/GenBank/DDBJ whole genome shotgun (WGS) entry which is preliminary data.</text>
</comment>